<reference evidence="2" key="1">
    <citation type="submission" date="2022-11" db="UniProtKB">
        <authorList>
            <consortium name="WormBaseParasite"/>
        </authorList>
    </citation>
    <scope>IDENTIFICATION</scope>
</reference>
<accession>A0AC34FGW6</accession>
<protein>
    <submittedName>
        <fullName evidence="2">Uncharacterized protein</fullName>
    </submittedName>
</protein>
<dbReference type="WBParaSite" id="ES5_v2.g16553.t1">
    <property type="protein sequence ID" value="ES5_v2.g16553.t1"/>
    <property type="gene ID" value="ES5_v2.g16553"/>
</dbReference>
<name>A0AC34FGW6_9BILA</name>
<proteinExistence type="predicted"/>
<organism evidence="1 2">
    <name type="scientific">Panagrolaimus sp. ES5</name>
    <dbReference type="NCBI Taxonomy" id="591445"/>
    <lineage>
        <taxon>Eukaryota</taxon>
        <taxon>Metazoa</taxon>
        <taxon>Ecdysozoa</taxon>
        <taxon>Nematoda</taxon>
        <taxon>Chromadorea</taxon>
        <taxon>Rhabditida</taxon>
        <taxon>Tylenchina</taxon>
        <taxon>Panagrolaimomorpha</taxon>
        <taxon>Panagrolaimoidea</taxon>
        <taxon>Panagrolaimidae</taxon>
        <taxon>Panagrolaimus</taxon>
    </lineage>
</organism>
<dbReference type="Proteomes" id="UP000887579">
    <property type="component" value="Unplaced"/>
</dbReference>
<evidence type="ECO:0000313" key="2">
    <source>
        <dbReference type="WBParaSite" id="ES5_v2.g16553.t1"/>
    </source>
</evidence>
<sequence length="208" mass="23638">MGEKLQINNFNLSTNDADTAEVFVKFAAEVMDSGKGAFINFVNQEEILELARRKKNGPLTRKRYSETEQKKAQSQNEAKSFVERIHQQLKEQKKAHSAATGKDHEPQKSQKAPTPSSANQTSYVPVQAVPPPQIVEDQQLIQQTIQQQQNQLMQQQVPPQIMPLQPQNQMVHQQQAQIMQQPPHNFQPQATPYYGGEYLTSTTMDISR</sequence>
<evidence type="ECO:0000313" key="1">
    <source>
        <dbReference type="Proteomes" id="UP000887579"/>
    </source>
</evidence>